<evidence type="ECO:0000313" key="1">
    <source>
        <dbReference type="EMBL" id="KRZ46981.1"/>
    </source>
</evidence>
<reference evidence="1 2" key="1">
    <citation type="submission" date="2015-05" db="EMBL/GenBank/DDBJ databases">
        <title>Evolution of Trichinella species and genotypes.</title>
        <authorList>
            <person name="Korhonen P.K."/>
            <person name="Edoardo P."/>
            <person name="Giuseppe L.R."/>
            <person name="Gasser R.B."/>
        </authorList>
    </citation>
    <scope>NUCLEOTIDE SEQUENCE [LARGE SCALE GENOMIC DNA]</scope>
    <source>
        <strain evidence="1">ISS10</strain>
    </source>
</reference>
<dbReference type="AlphaFoldDB" id="A0A0V1KJB5"/>
<proteinExistence type="predicted"/>
<comment type="caution">
    <text evidence="1">The sequence shown here is derived from an EMBL/GenBank/DDBJ whole genome shotgun (WGS) entry which is preliminary data.</text>
</comment>
<name>A0A0V1KJB5_9BILA</name>
<dbReference type="EMBL" id="JYDW01001649">
    <property type="protein sequence ID" value="KRZ46981.1"/>
    <property type="molecule type" value="Genomic_DNA"/>
</dbReference>
<organism evidence="1 2">
    <name type="scientific">Trichinella nativa</name>
    <dbReference type="NCBI Taxonomy" id="6335"/>
    <lineage>
        <taxon>Eukaryota</taxon>
        <taxon>Metazoa</taxon>
        <taxon>Ecdysozoa</taxon>
        <taxon>Nematoda</taxon>
        <taxon>Enoplea</taxon>
        <taxon>Dorylaimia</taxon>
        <taxon>Trichinellida</taxon>
        <taxon>Trichinellidae</taxon>
        <taxon>Trichinella</taxon>
    </lineage>
</organism>
<gene>
    <name evidence="1" type="ORF">T02_12565</name>
</gene>
<dbReference type="Proteomes" id="UP000054721">
    <property type="component" value="Unassembled WGS sequence"/>
</dbReference>
<evidence type="ECO:0000313" key="2">
    <source>
        <dbReference type="Proteomes" id="UP000054721"/>
    </source>
</evidence>
<accession>A0A0V1KJB5</accession>
<protein>
    <submittedName>
        <fullName evidence="1">Uncharacterized protein</fullName>
    </submittedName>
</protein>
<keyword evidence="2" id="KW-1185">Reference proteome</keyword>
<sequence length="36" mass="4432">MWEGWDWEERRDRCSEWDPLLAGLCHPRTRFLEAPS</sequence>